<dbReference type="GO" id="GO:0070403">
    <property type="term" value="F:NAD+ binding"/>
    <property type="evidence" value="ECO:0007669"/>
    <property type="project" value="InterPro"/>
</dbReference>
<evidence type="ECO:0000256" key="2">
    <source>
        <dbReference type="SAM" id="Coils"/>
    </source>
</evidence>
<dbReference type="Pfam" id="PF02153">
    <property type="entry name" value="PDH_N"/>
    <property type="match status" value="1"/>
</dbReference>
<feature type="domain" description="Prephenate/arogenate dehydrogenase" evidence="3">
    <location>
        <begin position="48"/>
        <end position="311"/>
    </location>
</feature>
<dbReference type="Gene3D" id="1.10.3660.10">
    <property type="entry name" value="6-phosphogluconate dehydrogenase C-terminal like domain"/>
    <property type="match status" value="1"/>
</dbReference>
<dbReference type="EMBL" id="LAZL01000040">
    <property type="protein sequence ID" value="KMT63844.1"/>
    <property type="molecule type" value="Genomic_DNA"/>
</dbReference>
<dbReference type="Pfam" id="PF20463">
    <property type="entry name" value="PDH_C"/>
    <property type="match status" value="1"/>
</dbReference>
<organism evidence="4 5">
    <name type="scientific">Catenovulum maritimum</name>
    <dbReference type="NCBI Taxonomy" id="1513271"/>
    <lineage>
        <taxon>Bacteria</taxon>
        <taxon>Pseudomonadati</taxon>
        <taxon>Pseudomonadota</taxon>
        <taxon>Gammaproteobacteria</taxon>
        <taxon>Alteromonadales</taxon>
        <taxon>Alteromonadaceae</taxon>
        <taxon>Catenovulum</taxon>
    </lineage>
</organism>
<dbReference type="OrthoDB" id="6198144at2"/>
<dbReference type="Gene3D" id="3.40.50.720">
    <property type="entry name" value="NAD(P)-binding Rossmann-like Domain"/>
    <property type="match status" value="1"/>
</dbReference>
<dbReference type="PANTHER" id="PTHR21363:SF0">
    <property type="entry name" value="PREPHENATE DEHYDROGENASE [NADP(+)]"/>
    <property type="match status" value="1"/>
</dbReference>
<dbReference type="PANTHER" id="PTHR21363">
    <property type="entry name" value="PREPHENATE DEHYDROGENASE"/>
    <property type="match status" value="1"/>
</dbReference>
<comment type="caution">
    <text evidence="4">The sequence shown here is derived from an EMBL/GenBank/DDBJ whole genome shotgun (WGS) entry which is preliminary data.</text>
</comment>
<dbReference type="InterPro" id="IPR003099">
    <property type="entry name" value="Prephen_DH"/>
</dbReference>
<dbReference type="InterPro" id="IPR046826">
    <property type="entry name" value="PDH_N"/>
</dbReference>
<dbReference type="SUPFAM" id="SSF48179">
    <property type="entry name" value="6-phosphogluconate dehydrogenase C-terminal domain-like"/>
    <property type="match status" value="1"/>
</dbReference>
<dbReference type="Proteomes" id="UP000037600">
    <property type="component" value="Unassembled WGS sequence"/>
</dbReference>
<accession>A0A0J8GRE9</accession>
<name>A0A0J8GRE9_9ALTE</name>
<dbReference type="RefSeq" id="WP_048695548.1">
    <property type="nucleotide sequence ID" value="NZ_KQ130510.1"/>
</dbReference>
<feature type="coiled-coil region" evidence="2">
    <location>
        <begin position="3"/>
        <end position="33"/>
    </location>
</feature>
<evidence type="ECO:0000313" key="5">
    <source>
        <dbReference type="Proteomes" id="UP000037600"/>
    </source>
</evidence>
<evidence type="ECO:0000256" key="1">
    <source>
        <dbReference type="ARBA" id="ARBA00023002"/>
    </source>
</evidence>
<dbReference type="GO" id="GO:0006571">
    <property type="term" value="P:tyrosine biosynthetic process"/>
    <property type="evidence" value="ECO:0007669"/>
    <property type="project" value="InterPro"/>
</dbReference>
<dbReference type="PROSITE" id="PS51176">
    <property type="entry name" value="PDH_ADH"/>
    <property type="match status" value="1"/>
</dbReference>
<evidence type="ECO:0000313" key="4">
    <source>
        <dbReference type="EMBL" id="KMT63844.1"/>
    </source>
</evidence>
<dbReference type="GO" id="GO:0004665">
    <property type="term" value="F:prephenate dehydrogenase (NADP+) activity"/>
    <property type="evidence" value="ECO:0007669"/>
    <property type="project" value="InterPro"/>
</dbReference>
<dbReference type="AlphaFoldDB" id="A0A0J8GRE9"/>
<dbReference type="PATRIC" id="fig|1513271.3.peg.3626"/>
<sequence length="324" mass="36408">MVEVVLKANLETIEAQISELQSKKAQLESLLEDIYFQQRLAQKAVIAKNITVIGGAGKLGSLFVRVLTQLGHNVSVFETQDWPNAEALLTNQDCVIVSVPINLTLSLIEKVAQIISPDTVLADLTSIKVKPLQAMLSAHAGPVIGLHPMFGPDVADIEDQVIAYSEGRNTRACQWLLDDLSILNPTLYPVSAENHDKAMAFIQVMRHFSTFVYGVHLKDEDPCLRELIAMSSPIYRLELAMIGRLFAQDSQLYADIIFSNPDNFELLKRFQQRYQSGIELLESGNKELFKQSFADVNLWFGEFAEHFLEESRCLLEAAHQYRVK</sequence>
<dbReference type="InterPro" id="IPR050812">
    <property type="entry name" value="Preph/Arog_dehydrog"/>
</dbReference>
<keyword evidence="2" id="KW-0175">Coiled coil</keyword>
<dbReference type="STRING" id="1513271.XM47_17695"/>
<dbReference type="NCBIfam" id="NF008400">
    <property type="entry name" value="PRK11199.1"/>
    <property type="match status" value="1"/>
</dbReference>
<protein>
    <recommendedName>
        <fullName evidence="3">Prephenate/arogenate dehydrogenase domain-containing protein</fullName>
    </recommendedName>
</protein>
<dbReference type="SUPFAM" id="SSF51735">
    <property type="entry name" value="NAD(P)-binding Rossmann-fold domains"/>
    <property type="match status" value="1"/>
</dbReference>
<dbReference type="GO" id="GO:0008977">
    <property type="term" value="F:prephenate dehydrogenase (NAD+) activity"/>
    <property type="evidence" value="ECO:0007669"/>
    <property type="project" value="InterPro"/>
</dbReference>
<dbReference type="InterPro" id="IPR008927">
    <property type="entry name" value="6-PGluconate_DH-like_C_sf"/>
</dbReference>
<reference evidence="4 5" key="1">
    <citation type="submission" date="2015-04" db="EMBL/GenBank/DDBJ databases">
        <title>Draft Genome Sequence of the Novel Agar-Digesting Marine Bacterium Q1.</title>
        <authorList>
            <person name="Li Y."/>
            <person name="Li D."/>
            <person name="Chen G."/>
            <person name="Du Z."/>
        </authorList>
    </citation>
    <scope>NUCLEOTIDE SEQUENCE [LARGE SCALE GENOMIC DNA]</scope>
    <source>
        <strain evidence="4 5">Q1</strain>
    </source>
</reference>
<evidence type="ECO:0000259" key="3">
    <source>
        <dbReference type="PROSITE" id="PS51176"/>
    </source>
</evidence>
<dbReference type="InterPro" id="IPR046825">
    <property type="entry name" value="PDH_C"/>
</dbReference>
<keyword evidence="5" id="KW-1185">Reference proteome</keyword>
<dbReference type="InterPro" id="IPR036291">
    <property type="entry name" value="NAD(P)-bd_dom_sf"/>
</dbReference>
<gene>
    <name evidence="4" type="ORF">XM47_17695</name>
</gene>
<keyword evidence="1" id="KW-0560">Oxidoreductase</keyword>
<proteinExistence type="predicted"/>